<evidence type="ECO:0000256" key="14">
    <source>
        <dbReference type="ARBA" id="ARBA00037196"/>
    </source>
</evidence>
<evidence type="ECO:0000256" key="10">
    <source>
        <dbReference type="ARBA" id="ARBA00022840"/>
    </source>
</evidence>
<dbReference type="SUPFAM" id="SSF52374">
    <property type="entry name" value="Nucleotidylyl transferase"/>
    <property type="match status" value="1"/>
</dbReference>
<dbReference type="GeneTree" id="ENSGT00390000006347"/>
<dbReference type="CDD" id="cd00672">
    <property type="entry name" value="CysRS_core"/>
    <property type="match status" value="1"/>
</dbReference>
<keyword evidence="10" id="KW-0067">ATP-binding</keyword>
<evidence type="ECO:0000313" key="19">
    <source>
        <dbReference type="Ensembl" id="ENSBMSP00010008610.1"/>
    </source>
</evidence>
<keyword evidence="11" id="KW-0648">Protein biosynthesis</keyword>
<dbReference type="SUPFAM" id="SSF47616">
    <property type="entry name" value="GST C-terminal domain-like"/>
    <property type="match status" value="1"/>
</dbReference>
<evidence type="ECO:0000256" key="7">
    <source>
        <dbReference type="ARBA" id="ARBA00022723"/>
    </source>
</evidence>
<comment type="function">
    <text evidence="14">Catalyzes the ATP-dependent ligation of cysteine to tRNA(Cys).</text>
</comment>
<evidence type="ECO:0000256" key="4">
    <source>
        <dbReference type="ARBA" id="ARBA00012832"/>
    </source>
</evidence>
<keyword evidence="9" id="KW-0862">Zinc</keyword>
<feature type="compositionally biased region" description="Basic and acidic residues" evidence="17">
    <location>
        <begin position="709"/>
        <end position="735"/>
    </location>
</feature>
<feature type="domain" description="tRNA synthetases class I catalytic" evidence="18">
    <location>
        <begin position="124"/>
        <end position="520"/>
    </location>
</feature>
<dbReference type="GO" id="GO:0006423">
    <property type="term" value="P:cysteinyl-tRNA aminoacylation"/>
    <property type="evidence" value="ECO:0007669"/>
    <property type="project" value="InterPro"/>
</dbReference>
<keyword evidence="12" id="KW-0030">Aminoacyl-tRNA synthetase</keyword>
<dbReference type="PANTHER" id="PTHR10890:SF3">
    <property type="entry name" value="CYSTEINE--TRNA LIGASE, CYTOPLASMIC"/>
    <property type="match status" value="1"/>
</dbReference>
<feature type="compositionally biased region" description="Gly residues" evidence="17">
    <location>
        <begin position="699"/>
        <end position="708"/>
    </location>
</feature>
<evidence type="ECO:0000256" key="13">
    <source>
        <dbReference type="ARBA" id="ARBA00031499"/>
    </source>
</evidence>
<keyword evidence="8" id="KW-0547">Nucleotide-binding</keyword>
<name>A0A8C0HWW6_BALMU</name>
<dbReference type="EC" id="6.1.1.16" evidence="4"/>
<evidence type="ECO:0000256" key="3">
    <source>
        <dbReference type="ARBA" id="ARBA00011738"/>
    </source>
</evidence>
<evidence type="ECO:0000256" key="8">
    <source>
        <dbReference type="ARBA" id="ARBA00022741"/>
    </source>
</evidence>
<evidence type="ECO:0000256" key="11">
    <source>
        <dbReference type="ARBA" id="ARBA00022917"/>
    </source>
</evidence>
<evidence type="ECO:0000256" key="9">
    <source>
        <dbReference type="ARBA" id="ARBA00022833"/>
    </source>
</evidence>
<dbReference type="Ensembl" id="ENSBMST00010009591.1">
    <property type="protein sequence ID" value="ENSBMSP00010008610.1"/>
    <property type="gene ID" value="ENSBMSG00010006110.1"/>
</dbReference>
<evidence type="ECO:0000256" key="15">
    <source>
        <dbReference type="ARBA" id="ARBA00039362"/>
    </source>
</evidence>
<dbReference type="NCBIfam" id="TIGR00435">
    <property type="entry name" value="cysS"/>
    <property type="match status" value="1"/>
</dbReference>
<organism evidence="19">
    <name type="scientific">Balaenoptera musculus</name>
    <name type="common">Blue whale</name>
    <dbReference type="NCBI Taxonomy" id="9771"/>
    <lineage>
        <taxon>Eukaryota</taxon>
        <taxon>Metazoa</taxon>
        <taxon>Chordata</taxon>
        <taxon>Craniata</taxon>
        <taxon>Vertebrata</taxon>
        <taxon>Euteleostomi</taxon>
        <taxon>Mammalia</taxon>
        <taxon>Eutheria</taxon>
        <taxon>Laurasiatheria</taxon>
        <taxon>Artiodactyla</taxon>
        <taxon>Whippomorpha</taxon>
        <taxon>Cetacea</taxon>
        <taxon>Mysticeti</taxon>
        <taxon>Balaenopteridae</taxon>
        <taxon>Balaenoptera</taxon>
    </lineage>
</organism>
<comment type="cofactor">
    <cofactor evidence="1">
        <name>Zn(2+)</name>
        <dbReference type="ChEBI" id="CHEBI:29105"/>
    </cofactor>
</comment>
<dbReference type="GO" id="GO:0046872">
    <property type="term" value="F:metal ion binding"/>
    <property type="evidence" value="ECO:0007669"/>
    <property type="project" value="UniProtKB-KW"/>
</dbReference>
<dbReference type="InterPro" id="IPR009080">
    <property type="entry name" value="tRNAsynth_Ia_anticodon-bd"/>
</dbReference>
<evidence type="ECO:0000256" key="1">
    <source>
        <dbReference type="ARBA" id="ARBA00001947"/>
    </source>
</evidence>
<dbReference type="SUPFAM" id="SSF47323">
    <property type="entry name" value="Anticodon-binding domain of a subclass of class I aminoacyl-tRNA synthetases"/>
    <property type="match status" value="1"/>
</dbReference>
<dbReference type="GO" id="GO:0005737">
    <property type="term" value="C:cytoplasm"/>
    <property type="evidence" value="ECO:0007669"/>
    <property type="project" value="UniProtKB-SubCell"/>
</dbReference>
<dbReference type="Pfam" id="PF01406">
    <property type="entry name" value="tRNA-synt_1e"/>
    <property type="match status" value="1"/>
</dbReference>
<dbReference type="InterPro" id="IPR032678">
    <property type="entry name" value="tRNA-synt_1_cat_dom"/>
</dbReference>
<dbReference type="AlphaFoldDB" id="A0A8C0HWW6"/>
<dbReference type="Gene3D" id="1.20.1050.130">
    <property type="match status" value="1"/>
</dbReference>
<dbReference type="PRINTS" id="PR00983">
    <property type="entry name" value="TRNASYNTHCYS"/>
</dbReference>
<feature type="region of interest" description="Disordered" evidence="17">
    <location>
        <begin position="691"/>
        <end position="747"/>
    </location>
</feature>
<comment type="catalytic activity">
    <reaction evidence="16">
        <text>tRNA(Cys) + L-cysteine + ATP = L-cysteinyl-tRNA(Cys) + AMP + diphosphate</text>
        <dbReference type="Rhea" id="RHEA:17773"/>
        <dbReference type="Rhea" id="RHEA-COMP:9661"/>
        <dbReference type="Rhea" id="RHEA-COMP:9679"/>
        <dbReference type="ChEBI" id="CHEBI:30616"/>
        <dbReference type="ChEBI" id="CHEBI:33019"/>
        <dbReference type="ChEBI" id="CHEBI:35235"/>
        <dbReference type="ChEBI" id="CHEBI:78442"/>
        <dbReference type="ChEBI" id="CHEBI:78517"/>
        <dbReference type="ChEBI" id="CHEBI:456215"/>
        <dbReference type="EC" id="6.1.1.16"/>
    </reaction>
    <physiologicalReaction direction="left-to-right" evidence="16">
        <dbReference type="Rhea" id="RHEA:17774"/>
    </physiologicalReaction>
</comment>
<reference evidence="19" key="1">
    <citation type="submission" date="2023-09" db="UniProtKB">
        <authorList>
            <consortium name="Ensembl"/>
        </authorList>
    </citation>
    <scope>IDENTIFICATION</scope>
</reference>
<dbReference type="HAMAP" id="MF_00041">
    <property type="entry name" value="Cys_tRNA_synth"/>
    <property type="match status" value="1"/>
</dbReference>
<dbReference type="FunFam" id="3.40.50.620:FF:000228">
    <property type="entry name" value="Cysteinyl-tRNA synthetase"/>
    <property type="match status" value="1"/>
</dbReference>
<dbReference type="GO" id="GO:0004817">
    <property type="term" value="F:cysteine-tRNA ligase activity"/>
    <property type="evidence" value="ECO:0007669"/>
    <property type="project" value="UniProtKB-EC"/>
</dbReference>
<evidence type="ECO:0000256" key="5">
    <source>
        <dbReference type="ARBA" id="ARBA00022490"/>
    </source>
</evidence>
<evidence type="ECO:0000256" key="17">
    <source>
        <dbReference type="SAM" id="MobiDB-lite"/>
    </source>
</evidence>
<keyword evidence="7" id="KW-0479">Metal-binding</keyword>
<comment type="subunit">
    <text evidence="3">Homodimer.</text>
</comment>
<keyword evidence="6" id="KW-0436">Ligase</keyword>
<gene>
    <name evidence="19" type="primary">CARS1</name>
</gene>
<accession>A0A8C0HWW6</accession>
<dbReference type="FunFam" id="3.40.50.620:FF:000027">
    <property type="entry name" value="Cysteine--tRNA ligase, cytoplasmic"/>
    <property type="match status" value="1"/>
</dbReference>
<dbReference type="FunFam" id="1.20.1050.130:FF:000003">
    <property type="entry name" value="Cysteinyl-tRNA synthetase, cytoplasmic"/>
    <property type="match status" value="1"/>
</dbReference>
<proteinExistence type="inferred from homology"/>
<dbReference type="InterPro" id="IPR036282">
    <property type="entry name" value="Glutathione-S-Trfase_C_sf"/>
</dbReference>
<dbReference type="CDD" id="cd10310">
    <property type="entry name" value="GST_C_CysRS_N"/>
    <property type="match status" value="1"/>
</dbReference>
<dbReference type="PANTHER" id="PTHR10890">
    <property type="entry name" value="CYSTEINYL-TRNA SYNTHETASE"/>
    <property type="match status" value="1"/>
</dbReference>
<protein>
    <recommendedName>
        <fullName evidence="15">Cysteine--tRNA ligase, cytoplasmic</fullName>
        <ecNumber evidence="4">6.1.1.16</ecNumber>
    </recommendedName>
    <alternativeName>
        <fullName evidence="13">Cysteinyl-tRNA synthetase</fullName>
    </alternativeName>
</protein>
<dbReference type="InterPro" id="IPR024909">
    <property type="entry name" value="Cys-tRNA/MSH_ligase"/>
</dbReference>
<evidence type="ECO:0000259" key="18">
    <source>
        <dbReference type="Pfam" id="PF01406"/>
    </source>
</evidence>
<sequence length="804" mass="90916">MGTHWQSLPTPSVLSISDEAARVRALNEHLSTRSYVQGFSLSQADVDAFRQLSGPPADAQLFHVARWFRHVAAILGSPRTPAPPCGLQASRGRRTQPPWSPPAGSEPCQLRLYNSLTRRKDVFVPQDWRRVTWYCCGPTVYDASHMGHARSYISFDILRRVLRDYFKFDVFYCMNITDIDDKIIKRARQNYLFEQYREKQPQAAQLLEDVSTALQPFSAKLRETSDPDKRQMLERLERAVRLAAEPLEEPARRGLAGEELDGRVQVLLEEAKDLLSDWLDSMHGSEVSDNSIFSKLPKFWEAEFHKDMEALNVLPPDVLTRVSEYVPEIVDFVQKIVDNGYGYVSNGSVYFDTVKFANSEGHCYGKLVPAAVGDQKALQEGEGDLSVSAERLSEKRSPSDFALWKASKPGEPSWPCPWGKGRPGWHIECSAMAGTLLGASVDLHGGGFDLRFPHHDNELAQSEAYFENDCWVRYFLHTGHLTIAGCKNVQKHSARQLRLAFLMHSWKDALDYSANTMESALQCEKLLNEFFLNVKDLLRAPVVRLTPPAFLFRFPFSFYDKKAAVHEALCDNVDTRTVLEEMRALVGQCNLYMAARKAARRRPNRALLESIARYLTHMLQIFGVIEEESSLGFPIGGPGTSLNLEPTVMPYLQVLSEFREGVRRVAREHGVPEVLQLSDALRDDVLPELGVRFEDHEGGSSGRDTGSGEGHRAEEEKRRKKEEAARKRQEQEAARLAKMKVPPSEMFLSESDKYSKFDENGLPTHDTAGKELSKGQAKKLKKLFEAQEKLHKEYLQLVQNGSVP</sequence>
<dbReference type="GO" id="GO:0005524">
    <property type="term" value="F:ATP binding"/>
    <property type="evidence" value="ECO:0007669"/>
    <property type="project" value="UniProtKB-KW"/>
</dbReference>
<dbReference type="Gene3D" id="3.40.50.620">
    <property type="entry name" value="HUPs"/>
    <property type="match status" value="1"/>
</dbReference>
<evidence type="ECO:0000256" key="12">
    <source>
        <dbReference type="ARBA" id="ARBA00023146"/>
    </source>
</evidence>
<evidence type="ECO:0000256" key="6">
    <source>
        <dbReference type="ARBA" id="ARBA00022598"/>
    </source>
</evidence>
<keyword evidence="5" id="KW-0963">Cytoplasm</keyword>
<dbReference type="InterPro" id="IPR015803">
    <property type="entry name" value="Cys-tRNA-ligase"/>
</dbReference>
<feature type="region of interest" description="Disordered" evidence="17">
    <location>
        <begin position="86"/>
        <end position="105"/>
    </location>
</feature>
<evidence type="ECO:0000256" key="16">
    <source>
        <dbReference type="ARBA" id="ARBA00048159"/>
    </source>
</evidence>
<dbReference type="InterPro" id="IPR014729">
    <property type="entry name" value="Rossmann-like_a/b/a_fold"/>
</dbReference>
<comment type="subcellular location">
    <subcellularLocation>
        <location evidence="2">Cytoplasm</location>
    </subcellularLocation>
</comment>
<evidence type="ECO:0000256" key="2">
    <source>
        <dbReference type="ARBA" id="ARBA00004496"/>
    </source>
</evidence>